<keyword evidence="3" id="KW-0964">Secreted</keyword>
<gene>
    <name evidence="18" type="primary">FSTL3</name>
</gene>
<evidence type="ECO:0000256" key="6">
    <source>
        <dbReference type="ARBA" id="ARBA00022855"/>
    </source>
</evidence>
<dbReference type="GO" id="GO:0045671">
    <property type="term" value="P:negative regulation of osteoclast differentiation"/>
    <property type="evidence" value="ECO:0007669"/>
    <property type="project" value="Ensembl"/>
</dbReference>
<dbReference type="PANTHER" id="PTHR10913">
    <property type="entry name" value="FOLLISTATIN-RELATED"/>
    <property type="match status" value="1"/>
</dbReference>
<dbReference type="InterPro" id="IPR015369">
    <property type="entry name" value="Follistatin/Osteonectin_EGF"/>
</dbReference>
<dbReference type="GO" id="GO:0030510">
    <property type="term" value="P:regulation of BMP signaling pathway"/>
    <property type="evidence" value="ECO:0000318"/>
    <property type="project" value="GO_Central"/>
</dbReference>
<dbReference type="GO" id="GO:0005576">
    <property type="term" value="C:extracellular region"/>
    <property type="evidence" value="ECO:0000318"/>
    <property type="project" value="GO_Central"/>
</dbReference>
<dbReference type="GO" id="GO:0005654">
    <property type="term" value="C:nucleoplasm"/>
    <property type="evidence" value="ECO:0007669"/>
    <property type="project" value="Ensembl"/>
</dbReference>
<dbReference type="GO" id="GO:0030154">
    <property type="term" value="P:cell differentiation"/>
    <property type="evidence" value="ECO:0000318"/>
    <property type="project" value="GO_Central"/>
</dbReference>
<dbReference type="InParanoid" id="A0A6I8N228"/>
<keyword evidence="4 15" id="KW-0732">Signal</keyword>
<dbReference type="GO" id="GO:0032926">
    <property type="term" value="P:negative regulation of activin receptor signaling pathway"/>
    <property type="evidence" value="ECO:0000318"/>
    <property type="project" value="GO_Central"/>
</dbReference>
<dbReference type="OMA" id="HGGICWL"/>
<dbReference type="FunFam" id="3.30.60.30:FF:000028">
    <property type="entry name" value="Follistatin-related protein 3"/>
    <property type="match status" value="1"/>
</dbReference>
<keyword evidence="9" id="KW-0804">Transcription</keyword>
<comment type="subcellular location">
    <subcellularLocation>
        <location evidence="1">Nucleus</location>
    </subcellularLocation>
    <subcellularLocation>
        <location evidence="2">Secreted</location>
    </subcellularLocation>
</comment>
<dbReference type="InterPro" id="IPR002350">
    <property type="entry name" value="Kazal_dom"/>
</dbReference>
<dbReference type="Pfam" id="PF21333">
    <property type="entry name" value="FST_N"/>
    <property type="match status" value="1"/>
</dbReference>
<feature type="region of interest" description="Disordered" evidence="14">
    <location>
        <begin position="234"/>
        <end position="264"/>
    </location>
</feature>
<keyword evidence="7" id="KW-0805">Transcription regulation</keyword>
<dbReference type="SMART" id="SM00274">
    <property type="entry name" value="FOLN"/>
    <property type="match status" value="2"/>
</dbReference>
<dbReference type="Pfam" id="PF09289">
    <property type="entry name" value="FOLN"/>
    <property type="match status" value="1"/>
</dbReference>
<evidence type="ECO:0000256" key="5">
    <source>
        <dbReference type="ARBA" id="ARBA00022737"/>
    </source>
</evidence>
<sequence>MNLWLVVLGALSWPVTGLGSEQSGVCWLQQGKEEKCNVILQTGVSWEECCRTGHVDTAWSNNTEAGNKISLLGLLGLVTCHPCRESCEGVECGPGKVCKMKLGRPQCLCAPNCSGLPRRLQVCGSDSATYRDECELLIAKCQGRPDLEVMYPGRCRKSCSHVLCPGTQTCVVDQTGSAHCVFCRAAPCPLPSSEDQELCGNNNVTYASSCHLRQATCFLGRSIGVRHSGSCTGRASQRGQGNHPVGKAGGGVVSRGREYQSSFG</sequence>
<dbReference type="Pfam" id="PF07648">
    <property type="entry name" value="Kazal_2"/>
    <property type="match status" value="2"/>
</dbReference>
<evidence type="ECO:0000256" key="1">
    <source>
        <dbReference type="ARBA" id="ARBA00004123"/>
    </source>
</evidence>
<feature type="domain" description="Kazal-like" evidence="17">
    <location>
        <begin position="93"/>
        <end position="157"/>
    </location>
</feature>
<feature type="domain" description="Kazal-like" evidence="17">
    <location>
        <begin position="181"/>
        <end position="233"/>
    </location>
</feature>
<dbReference type="CDD" id="cd00104">
    <property type="entry name" value="KAZAL_FS"/>
    <property type="match status" value="1"/>
</dbReference>
<dbReference type="PROSITE" id="PS51364">
    <property type="entry name" value="TB"/>
    <property type="match status" value="1"/>
</dbReference>
<evidence type="ECO:0000256" key="10">
    <source>
        <dbReference type="ARBA" id="ARBA00023180"/>
    </source>
</evidence>
<evidence type="ECO:0000256" key="15">
    <source>
        <dbReference type="SAM" id="SignalP"/>
    </source>
</evidence>
<proteinExistence type="predicted"/>
<evidence type="ECO:0000256" key="8">
    <source>
        <dbReference type="ARBA" id="ARBA00023157"/>
    </source>
</evidence>
<feature type="signal peptide" evidence="15">
    <location>
        <begin position="1"/>
        <end position="17"/>
    </location>
</feature>
<dbReference type="Gene3D" id="3.90.290.10">
    <property type="entry name" value="TGF-beta binding (TB) domain"/>
    <property type="match status" value="1"/>
</dbReference>
<keyword evidence="11" id="KW-0539">Nucleus</keyword>
<evidence type="ECO:0000256" key="11">
    <source>
        <dbReference type="ARBA" id="ARBA00023242"/>
    </source>
</evidence>
<evidence type="ECO:0000256" key="14">
    <source>
        <dbReference type="SAM" id="MobiDB-lite"/>
    </source>
</evidence>
<dbReference type="GeneTree" id="ENSGT00940000161332"/>
<dbReference type="Proteomes" id="UP000002279">
    <property type="component" value="Chromosome X1"/>
</dbReference>
<dbReference type="InterPro" id="IPR036773">
    <property type="entry name" value="TB_dom_sf"/>
</dbReference>
<dbReference type="Bgee" id="ENSOANG00000049660">
    <property type="expression patterns" value="Expressed in endometrium and 6 other cell types or tissues"/>
</dbReference>
<dbReference type="Gene3D" id="3.30.60.30">
    <property type="match status" value="2"/>
</dbReference>
<evidence type="ECO:0000256" key="9">
    <source>
        <dbReference type="ARBA" id="ARBA00023163"/>
    </source>
</evidence>
<protein>
    <recommendedName>
        <fullName evidence="12">Follistatin-related protein 3</fullName>
    </recommendedName>
    <alternativeName>
        <fullName evidence="13">Follistatin-like protein 3</fullName>
    </alternativeName>
</protein>
<dbReference type="FunFam" id="3.30.60.30:FF:000025">
    <property type="entry name" value="Follistatin-related protein 3"/>
    <property type="match status" value="1"/>
</dbReference>
<dbReference type="FunCoup" id="A0A6I8N228">
    <property type="interactions" value="119"/>
</dbReference>
<dbReference type="GO" id="GO:0005615">
    <property type="term" value="C:extracellular space"/>
    <property type="evidence" value="ECO:0000318"/>
    <property type="project" value="GO_Central"/>
</dbReference>
<dbReference type="PROSITE" id="PS51465">
    <property type="entry name" value="KAZAL_2"/>
    <property type="match status" value="2"/>
</dbReference>
<dbReference type="GO" id="GO:0030514">
    <property type="term" value="P:negative regulation of BMP signaling pathway"/>
    <property type="evidence" value="ECO:0007669"/>
    <property type="project" value="Ensembl"/>
</dbReference>
<organism evidence="18 19">
    <name type="scientific">Ornithorhynchus anatinus</name>
    <name type="common">Duckbill platypus</name>
    <dbReference type="NCBI Taxonomy" id="9258"/>
    <lineage>
        <taxon>Eukaryota</taxon>
        <taxon>Metazoa</taxon>
        <taxon>Chordata</taxon>
        <taxon>Craniata</taxon>
        <taxon>Vertebrata</taxon>
        <taxon>Euteleostomi</taxon>
        <taxon>Mammalia</taxon>
        <taxon>Monotremata</taxon>
        <taxon>Ornithorhynchidae</taxon>
        <taxon>Ornithorhynchus</taxon>
    </lineage>
</organism>
<dbReference type="PANTHER" id="PTHR10913:SF16">
    <property type="entry name" value="FOLLISTATIN-RELATED PROTEIN 3"/>
    <property type="match status" value="1"/>
</dbReference>
<evidence type="ECO:0000256" key="4">
    <source>
        <dbReference type="ARBA" id="ARBA00022729"/>
    </source>
</evidence>
<evidence type="ECO:0000256" key="7">
    <source>
        <dbReference type="ARBA" id="ARBA00023015"/>
    </source>
</evidence>
<dbReference type="SUPFAM" id="SSF100895">
    <property type="entry name" value="Kazal-type serine protease inhibitors"/>
    <property type="match status" value="2"/>
</dbReference>
<dbReference type="InterPro" id="IPR050653">
    <property type="entry name" value="Prot_Inhib_GrowthFact_Antg"/>
</dbReference>
<evidence type="ECO:0000256" key="2">
    <source>
        <dbReference type="ARBA" id="ARBA00004613"/>
    </source>
</evidence>
<evidence type="ECO:0000256" key="3">
    <source>
        <dbReference type="ARBA" id="ARBA00022525"/>
    </source>
</evidence>
<feature type="domain" description="TB" evidence="16">
    <location>
        <begin position="24"/>
        <end position="83"/>
    </location>
</feature>
<dbReference type="GO" id="GO:0001968">
    <property type="term" value="F:fibronectin binding"/>
    <property type="evidence" value="ECO:0007669"/>
    <property type="project" value="Ensembl"/>
</dbReference>
<dbReference type="GO" id="GO:0045944">
    <property type="term" value="P:positive regulation of transcription by RNA polymerase II"/>
    <property type="evidence" value="ECO:0007669"/>
    <property type="project" value="Ensembl"/>
</dbReference>
<dbReference type="SMART" id="SM00280">
    <property type="entry name" value="KAZAL"/>
    <property type="match status" value="2"/>
</dbReference>
<dbReference type="AlphaFoldDB" id="A0A6I8N228"/>
<keyword evidence="19" id="KW-1185">Reference proteome</keyword>
<dbReference type="Ensembl" id="ENSOANT00000058172.1">
    <property type="protein sequence ID" value="ENSOANP00000034979.1"/>
    <property type="gene ID" value="ENSOANG00000049660.1"/>
</dbReference>
<dbReference type="GO" id="GO:0002244">
    <property type="term" value="P:hematopoietic progenitor cell differentiation"/>
    <property type="evidence" value="ECO:0007669"/>
    <property type="project" value="Ensembl"/>
</dbReference>
<keyword evidence="5" id="KW-0677">Repeat</keyword>
<dbReference type="GO" id="GO:0048185">
    <property type="term" value="F:activin binding"/>
    <property type="evidence" value="ECO:0000318"/>
    <property type="project" value="GO_Central"/>
</dbReference>
<dbReference type="InterPro" id="IPR017878">
    <property type="entry name" value="TB_dom"/>
</dbReference>
<dbReference type="InterPro" id="IPR036058">
    <property type="entry name" value="Kazal_dom_sf"/>
</dbReference>
<dbReference type="FunFam" id="3.90.290.10:FF:000021">
    <property type="entry name" value="follistatin-related protein 3"/>
    <property type="match status" value="1"/>
</dbReference>
<dbReference type="InterPro" id="IPR003645">
    <property type="entry name" value="Fol_N"/>
</dbReference>
<evidence type="ECO:0000259" key="16">
    <source>
        <dbReference type="PROSITE" id="PS51364"/>
    </source>
</evidence>
<dbReference type="GO" id="GO:0022409">
    <property type="term" value="P:positive regulation of cell-cell adhesion"/>
    <property type="evidence" value="ECO:0007669"/>
    <property type="project" value="Ensembl"/>
</dbReference>
<evidence type="ECO:0000256" key="13">
    <source>
        <dbReference type="ARBA" id="ARBA00077850"/>
    </source>
</evidence>
<evidence type="ECO:0000259" key="17">
    <source>
        <dbReference type="PROSITE" id="PS51465"/>
    </source>
</evidence>
<accession>A0A6I8N228</accession>
<evidence type="ECO:0000256" key="12">
    <source>
        <dbReference type="ARBA" id="ARBA00069916"/>
    </source>
</evidence>
<feature type="chain" id="PRO_5026209225" description="Follistatin-related protein 3" evidence="15">
    <location>
        <begin position="18"/>
        <end position="264"/>
    </location>
</feature>
<evidence type="ECO:0000313" key="18">
    <source>
        <dbReference type="Ensembl" id="ENSOANP00000034979.1"/>
    </source>
</evidence>
<keyword evidence="10" id="KW-0325">Glycoprotein</keyword>
<evidence type="ECO:0000313" key="19">
    <source>
        <dbReference type="Proteomes" id="UP000002279"/>
    </source>
</evidence>
<dbReference type="GO" id="GO:0001503">
    <property type="term" value="P:ossification"/>
    <property type="evidence" value="ECO:0007669"/>
    <property type="project" value="UniProtKB-KW"/>
</dbReference>
<reference evidence="18 19" key="1">
    <citation type="journal article" date="2008" name="Nature">
        <title>Genome analysis of the platypus reveals unique signatures of evolution.</title>
        <authorList>
            <person name="Warren W.C."/>
            <person name="Hillier L.W."/>
            <person name="Marshall Graves J.A."/>
            <person name="Birney E."/>
            <person name="Ponting C.P."/>
            <person name="Grutzner F."/>
            <person name="Belov K."/>
            <person name="Miller W."/>
            <person name="Clarke L."/>
            <person name="Chinwalla A.T."/>
            <person name="Yang S.P."/>
            <person name="Heger A."/>
            <person name="Locke D.P."/>
            <person name="Miethke P."/>
            <person name="Waters P.D."/>
            <person name="Veyrunes F."/>
            <person name="Fulton L."/>
            <person name="Fulton B."/>
            <person name="Graves T."/>
            <person name="Wallis J."/>
            <person name="Puente X.S."/>
            <person name="Lopez-Otin C."/>
            <person name="Ordonez G.R."/>
            <person name="Eichler E.E."/>
            <person name="Chen L."/>
            <person name="Cheng Z."/>
            <person name="Deakin J.E."/>
            <person name="Alsop A."/>
            <person name="Thompson K."/>
            <person name="Kirby P."/>
            <person name="Papenfuss A.T."/>
            <person name="Wakefield M.J."/>
            <person name="Olender T."/>
            <person name="Lancet D."/>
            <person name="Huttley G.A."/>
            <person name="Smit A.F."/>
            <person name="Pask A."/>
            <person name="Temple-Smith P."/>
            <person name="Batzer M.A."/>
            <person name="Walker J.A."/>
            <person name="Konkel M.K."/>
            <person name="Harris R.S."/>
            <person name="Whittington C.M."/>
            <person name="Wong E.S."/>
            <person name="Gemmell N.J."/>
            <person name="Buschiazzo E."/>
            <person name="Vargas Jentzsch I.M."/>
            <person name="Merkel A."/>
            <person name="Schmitz J."/>
            <person name="Zemann A."/>
            <person name="Churakov G."/>
            <person name="Kriegs J.O."/>
            <person name="Brosius J."/>
            <person name="Murchison E.P."/>
            <person name="Sachidanandam R."/>
            <person name="Smith C."/>
            <person name="Hannon G.J."/>
            <person name="Tsend-Ayush E."/>
            <person name="McMillan D."/>
            <person name="Attenborough R."/>
            <person name="Rens W."/>
            <person name="Ferguson-Smith M."/>
            <person name="Lefevre C.M."/>
            <person name="Sharp J.A."/>
            <person name="Nicholas K.R."/>
            <person name="Ray D.A."/>
            <person name="Kube M."/>
            <person name="Reinhardt R."/>
            <person name="Pringle T.H."/>
            <person name="Taylor J."/>
            <person name="Jones R.C."/>
            <person name="Nixon B."/>
            <person name="Dacheux J.L."/>
            <person name="Niwa H."/>
            <person name="Sekita Y."/>
            <person name="Huang X."/>
            <person name="Stark A."/>
            <person name="Kheradpour P."/>
            <person name="Kellis M."/>
            <person name="Flicek P."/>
            <person name="Chen Y."/>
            <person name="Webber C."/>
            <person name="Hardison R."/>
            <person name="Nelson J."/>
            <person name="Hallsworth-Pepin K."/>
            <person name="Delehaunty K."/>
            <person name="Markovic C."/>
            <person name="Minx P."/>
            <person name="Feng Y."/>
            <person name="Kremitzki C."/>
            <person name="Mitreva M."/>
            <person name="Glasscock J."/>
            <person name="Wylie T."/>
            <person name="Wohldmann P."/>
            <person name="Thiru P."/>
            <person name="Nhan M.N."/>
            <person name="Pohl C.S."/>
            <person name="Smith S.M."/>
            <person name="Hou S."/>
            <person name="Nefedov M."/>
            <person name="de Jong P.J."/>
            <person name="Renfree M.B."/>
            <person name="Mardis E.R."/>
            <person name="Wilson R.K."/>
        </authorList>
    </citation>
    <scope>NUCLEOTIDE SEQUENCE [LARGE SCALE GENOMIC DNA]</scope>
    <source>
        <strain evidence="18 19">Glennie</strain>
    </source>
</reference>
<keyword evidence="8" id="KW-1015">Disulfide bond</keyword>
<reference evidence="18" key="2">
    <citation type="submission" date="2025-08" db="UniProtKB">
        <authorList>
            <consortium name="Ensembl"/>
        </authorList>
    </citation>
    <scope>IDENTIFICATION</scope>
    <source>
        <strain evidence="18">Glennie</strain>
    </source>
</reference>
<reference evidence="18" key="3">
    <citation type="submission" date="2025-09" db="UniProtKB">
        <authorList>
            <consortium name="Ensembl"/>
        </authorList>
    </citation>
    <scope>IDENTIFICATION</scope>
    <source>
        <strain evidence="18">Glennie</strain>
    </source>
</reference>
<keyword evidence="6" id="KW-0892">Osteogenesis</keyword>
<name>A0A6I8N228_ORNAN</name>
<dbReference type="SUPFAM" id="SSF57581">
    <property type="entry name" value="TB module/8-cys domain"/>
    <property type="match status" value="1"/>
</dbReference>